<organism evidence="2 3">
    <name type="scientific">Polyplosphaeria fusca</name>
    <dbReference type="NCBI Taxonomy" id="682080"/>
    <lineage>
        <taxon>Eukaryota</taxon>
        <taxon>Fungi</taxon>
        <taxon>Dikarya</taxon>
        <taxon>Ascomycota</taxon>
        <taxon>Pezizomycotina</taxon>
        <taxon>Dothideomycetes</taxon>
        <taxon>Pleosporomycetidae</taxon>
        <taxon>Pleosporales</taxon>
        <taxon>Tetraplosphaeriaceae</taxon>
        <taxon>Polyplosphaeria</taxon>
    </lineage>
</organism>
<comment type="caution">
    <text evidence="2">The sequence shown here is derived from an EMBL/GenBank/DDBJ whole genome shotgun (WGS) entry which is preliminary data.</text>
</comment>
<evidence type="ECO:0000256" key="1">
    <source>
        <dbReference type="SAM" id="MobiDB-lite"/>
    </source>
</evidence>
<feature type="region of interest" description="Disordered" evidence="1">
    <location>
        <begin position="16"/>
        <end position="94"/>
    </location>
</feature>
<accession>A0A9P4V1X6</accession>
<dbReference type="AlphaFoldDB" id="A0A9P4V1X6"/>
<name>A0A9P4V1X6_9PLEO</name>
<feature type="region of interest" description="Disordered" evidence="1">
    <location>
        <begin position="238"/>
        <end position="267"/>
    </location>
</feature>
<gene>
    <name evidence="2" type="ORF">EJ04DRAFT_551011</name>
</gene>
<dbReference type="EMBL" id="ML996121">
    <property type="protein sequence ID" value="KAF2736842.1"/>
    <property type="molecule type" value="Genomic_DNA"/>
</dbReference>
<feature type="compositionally biased region" description="Basic residues" evidence="1">
    <location>
        <begin position="20"/>
        <end position="34"/>
    </location>
</feature>
<protein>
    <submittedName>
        <fullName evidence="2">Uncharacterized protein</fullName>
    </submittedName>
</protein>
<evidence type="ECO:0000313" key="2">
    <source>
        <dbReference type="EMBL" id="KAF2736842.1"/>
    </source>
</evidence>
<feature type="region of interest" description="Disordered" evidence="1">
    <location>
        <begin position="115"/>
        <end position="142"/>
    </location>
</feature>
<proteinExistence type="predicted"/>
<feature type="compositionally biased region" description="Basic and acidic residues" evidence="1">
    <location>
        <begin position="127"/>
        <end position="137"/>
    </location>
</feature>
<sequence length="627" mass="66919">MFATAKVAAPGVVRIDRGVGRPRGHRAGRVRRGHATASSVTKSRRGGGGEASGSKSWRRVGSAAPGPGQGNEGEGEGEGEGKGNSRQGDAVRGSVVGRGCSCSRGAVSLWMAKCAGEQDSSEEEREESGGRQGRREGNGGLGWGRASRAGWAGLIQPMGMLWLLWLLRLHKGTGPCPRPQTWDGRANGVDHIHHILAGLAPPLRCLCAAALRLSLLTAAALSNTVSRPSTAVCCSAAPARPRAGSKQQERVPGRAPTRCEPSTHYSHPQTADVYLARPLLQQSAHLDPPNLAFAGHRPWQCRDEGHPVGPGHGAHRLQPWPGQRLDNLSTINGPGPKGKSQDAFRGPSADFDPPRTLVVSPSSPSSSARCVVACTSCDGSHPPRPVARWSLPANFHQRNLVGQGTAEMACCTQARTQLLLCERARHRQPRCADGTDGSAPTDAATDGAITRRSVAQIARAISSANNAPSADEANSRAPGASLRVPALKHWAALLQAARSTDHFPALSSRLIRSTRPGSPILAPWSDTVQRPPAFGAICRLRRPPRLPRLIAGAARSSLACASVDVDSPWLRVEKHWAEHQYFQSYHLDRDVHSIQGSARPVRNRVMLPSTLARSRCHHEVRRQEVRG</sequence>
<reference evidence="2" key="1">
    <citation type="journal article" date="2020" name="Stud. Mycol.">
        <title>101 Dothideomycetes genomes: a test case for predicting lifestyles and emergence of pathogens.</title>
        <authorList>
            <person name="Haridas S."/>
            <person name="Albert R."/>
            <person name="Binder M."/>
            <person name="Bloem J."/>
            <person name="Labutti K."/>
            <person name="Salamov A."/>
            <person name="Andreopoulos B."/>
            <person name="Baker S."/>
            <person name="Barry K."/>
            <person name="Bills G."/>
            <person name="Bluhm B."/>
            <person name="Cannon C."/>
            <person name="Castanera R."/>
            <person name="Culley D."/>
            <person name="Daum C."/>
            <person name="Ezra D."/>
            <person name="Gonzalez J."/>
            <person name="Henrissat B."/>
            <person name="Kuo A."/>
            <person name="Liang C."/>
            <person name="Lipzen A."/>
            <person name="Lutzoni F."/>
            <person name="Magnuson J."/>
            <person name="Mondo S."/>
            <person name="Nolan M."/>
            <person name="Ohm R."/>
            <person name="Pangilinan J."/>
            <person name="Park H.-J."/>
            <person name="Ramirez L."/>
            <person name="Alfaro M."/>
            <person name="Sun H."/>
            <person name="Tritt A."/>
            <person name="Yoshinaga Y."/>
            <person name="Zwiers L.-H."/>
            <person name="Turgeon B."/>
            <person name="Goodwin S."/>
            <person name="Spatafora J."/>
            <person name="Crous P."/>
            <person name="Grigoriev I."/>
        </authorList>
    </citation>
    <scope>NUCLEOTIDE SEQUENCE</scope>
    <source>
        <strain evidence="2">CBS 125425</strain>
    </source>
</reference>
<evidence type="ECO:0000313" key="3">
    <source>
        <dbReference type="Proteomes" id="UP000799444"/>
    </source>
</evidence>
<dbReference type="Proteomes" id="UP000799444">
    <property type="component" value="Unassembled WGS sequence"/>
</dbReference>
<feature type="region of interest" description="Disordered" evidence="1">
    <location>
        <begin position="429"/>
        <end position="448"/>
    </location>
</feature>
<keyword evidence="3" id="KW-1185">Reference proteome</keyword>